<dbReference type="EMBL" id="JAINUF010000005">
    <property type="protein sequence ID" value="KAJ8358950.1"/>
    <property type="molecule type" value="Genomic_DNA"/>
</dbReference>
<comment type="caution">
    <text evidence="2">The sequence shown here is derived from an EMBL/GenBank/DDBJ whole genome shotgun (WGS) entry which is preliminary data.</text>
</comment>
<feature type="compositionally biased region" description="Pro residues" evidence="1">
    <location>
        <begin position="249"/>
        <end position="264"/>
    </location>
</feature>
<feature type="region of interest" description="Disordered" evidence="1">
    <location>
        <begin position="249"/>
        <end position="276"/>
    </location>
</feature>
<organism evidence="2 3">
    <name type="scientific">Synaphobranchus kaupii</name>
    <name type="common">Kaup's arrowtooth eel</name>
    <dbReference type="NCBI Taxonomy" id="118154"/>
    <lineage>
        <taxon>Eukaryota</taxon>
        <taxon>Metazoa</taxon>
        <taxon>Chordata</taxon>
        <taxon>Craniata</taxon>
        <taxon>Vertebrata</taxon>
        <taxon>Euteleostomi</taxon>
        <taxon>Actinopterygii</taxon>
        <taxon>Neopterygii</taxon>
        <taxon>Teleostei</taxon>
        <taxon>Anguilliformes</taxon>
        <taxon>Synaphobranchidae</taxon>
        <taxon>Synaphobranchus</taxon>
    </lineage>
</organism>
<proteinExistence type="predicted"/>
<reference evidence="2" key="1">
    <citation type="journal article" date="2023" name="Science">
        <title>Genome structures resolve the early diversification of teleost fishes.</title>
        <authorList>
            <person name="Parey E."/>
            <person name="Louis A."/>
            <person name="Montfort J."/>
            <person name="Bouchez O."/>
            <person name="Roques C."/>
            <person name="Iampietro C."/>
            <person name="Lluch J."/>
            <person name="Castinel A."/>
            <person name="Donnadieu C."/>
            <person name="Desvignes T."/>
            <person name="Floi Bucao C."/>
            <person name="Jouanno E."/>
            <person name="Wen M."/>
            <person name="Mejri S."/>
            <person name="Dirks R."/>
            <person name="Jansen H."/>
            <person name="Henkel C."/>
            <person name="Chen W.J."/>
            <person name="Zahm M."/>
            <person name="Cabau C."/>
            <person name="Klopp C."/>
            <person name="Thompson A.W."/>
            <person name="Robinson-Rechavi M."/>
            <person name="Braasch I."/>
            <person name="Lecointre G."/>
            <person name="Bobe J."/>
            <person name="Postlethwait J.H."/>
            <person name="Berthelot C."/>
            <person name="Roest Crollius H."/>
            <person name="Guiguen Y."/>
        </authorList>
    </citation>
    <scope>NUCLEOTIDE SEQUENCE</scope>
    <source>
        <strain evidence="2">WJC10195</strain>
    </source>
</reference>
<protein>
    <submittedName>
        <fullName evidence="2">Uncharacterized protein</fullName>
    </submittedName>
</protein>
<accession>A0A9Q1IZ58</accession>
<name>A0A9Q1IZ58_SYNKA</name>
<sequence length="292" mass="32071">MVRRESLAPQAHMELLVPVVLLVTVVSPDPLGLLALLVLQVQMVSLEPRESRAQADRRVTLVPPALRVHQGPPDLQAPLVFLDPKVPVELRAHPAPPDSLELPVESDLQAPTVTLVLLDLRALLVKTVQRVSVETVVPPVGRETLGCVGQLEPQERREILERMAPPVCQGNVEREDSLAFRDLVVSLANKELLVEPETADPQALLAPLDSQDLLESLVERVTPDLMGPPEEMVPLESRAIAVTLVPTVPQEPPARPVPQVPSAPPANRATEERREHKDLQDLLGLLELEEWL</sequence>
<keyword evidence="3" id="KW-1185">Reference proteome</keyword>
<evidence type="ECO:0000256" key="1">
    <source>
        <dbReference type="SAM" id="MobiDB-lite"/>
    </source>
</evidence>
<gene>
    <name evidence="2" type="ORF">SKAU_G00154750</name>
</gene>
<dbReference type="AlphaFoldDB" id="A0A9Q1IZ58"/>
<dbReference type="Proteomes" id="UP001152622">
    <property type="component" value="Chromosome 5"/>
</dbReference>
<evidence type="ECO:0000313" key="3">
    <source>
        <dbReference type="Proteomes" id="UP001152622"/>
    </source>
</evidence>
<dbReference type="OrthoDB" id="10557200at2759"/>
<evidence type="ECO:0000313" key="2">
    <source>
        <dbReference type="EMBL" id="KAJ8358950.1"/>
    </source>
</evidence>